<proteinExistence type="predicted"/>
<organism evidence="5 6">
    <name type="scientific">Basidiobolus ranarum</name>
    <dbReference type="NCBI Taxonomy" id="34480"/>
    <lineage>
        <taxon>Eukaryota</taxon>
        <taxon>Fungi</taxon>
        <taxon>Fungi incertae sedis</taxon>
        <taxon>Zoopagomycota</taxon>
        <taxon>Entomophthoromycotina</taxon>
        <taxon>Basidiobolomycetes</taxon>
        <taxon>Basidiobolales</taxon>
        <taxon>Basidiobolaceae</taxon>
        <taxon>Basidiobolus</taxon>
    </lineage>
</organism>
<dbReference type="EMBL" id="JASJQH010000382">
    <property type="protein sequence ID" value="KAK9764698.1"/>
    <property type="molecule type" value="Genomic_DNA"/>
</dbReference>
<evidence type="ECO:0000256" key="2">
    <source>
        <dbReference type="ARBA" id="ARBA00023136"/>
    </source>
</evidence>
<evidence type="ECO:0000256" key="1">
    <source>
        <dbReference type="ARBA" id="ARBA00022593"/>
    </source>
</evidence>
<evidence type="ECO:0000256" key="4">
    <source>
        <dbReference type="ARBA" id="ARBA00046271"/>
    </source>
</evidence>
<dbReference type="InterPro" id="IPR008733">
    <property type="entry name" value="PEX11"/>
</dbReference>
<protein>
    <recommendedName>
        <fullName evidence="7">Peroxisomal membrane protein 11C</fullName>
    </recommendedName>
</protein>
<sequence>MAKSALLELIRASVAGPNPNLDRLVKLFSTFRGNDKVLMLIQYTCKILTIYFNHRKRPVLASRIANLGGPAADFRVLLRFSGLIPMLQWILAVERDPPASRTLLWVERLQNLSMVLYYPLEHVYWLAAHQIIPVSTAKNNKISLWSCRFWAAYVILQFVHSYEEYRLWHVKRIGLLKKSGEDSVDPKEMEALMAEKRSIKMWNIVNTAYFPMTVHWSLEKSPIPEWFIGVCGVVAGMYQLQLTWESTA</sequence>
<gene>
    <name evidence="5" type="ORF">K7432_007601</name>
</gene>
<dbReference type="Pfam" id="PF05648">
    <property type="entry name" value="PEX11"/>
    <property type="match status" value="1"/>
</dbReference>
<dbReference type="Proteomes" id="UP001479436">
    <property type="component" value="Unassembled WGS sequence"/>
</dbReference>
<reference evidence="5 6" key="1">
    <citation type="submission" date="2023-04" db="EMBL/GenBank/DDBJ databases">
        <title>Genome of Basidiobolus ranarum AG-B5.</title>
        <authorList>
            <person name="Stajich J.E."/>
            <person name="Carter-House D."/>
            <person name="Gryganskyi A."/>
        </authorList>
    </citation>
    <scope>NUCLEOTIDE SEQUENCE [LARGE SCALE GENOMIC DNA]</scope>
    <source>
        <strain evidence="5 6">AG-B5</strain>
    </source>
</reference>
<keyword evidence="1" id="KW-0962">Peroxisome biogenesis</keyword>
<keyword evidence="6" id="KW-1185">Reference proteome</keyword>
<dbReference type="PANTHER" id="PTHR12652">
    <property type="entry name" value="PEROXISOMAL BIOGENESIS FACTOR 11"/>
    <property type="match status" value="1"/>
</dbReference>
<accession>A0ABR2WT50</accession>
<keyword evidence="2" id="KW-0472">Membrane</keyword>
<comment type="subcellular location">
    <subcellularLocation>
        <location evidence="4">Peroxisome membrane</location>
    </subcellularLocation>
</comment>
<comment type="caution">
    <text evidence="5">The sequence shown here is derived from an EMBL/GenBank/DDBJ whole genome shotgun (WGS) entry which is preliminary data.</text>
</comment>
<evidence type="ECO:0000313" key="6">
    <source>
        <dbReference type="Proteomes" id="UP001479436"/>
    </source>
</evidence>
<name>A0ABR2WT50_9FUNG</name>
<keyword evidence="3" id="KW-0576">Peroxisome</keyword>
<evidence type="ECO:0000256" key="3">
    <source>
        <dbReference type="ARBA" id="ARBA00023140"/>
    </source>
</evidence>
<evidence type="ECO:0008006" key="7">
    <source>
        <dbReference type="Google" id="ProtNLM"/>
    </source>
</evidence>
<dbReference type="PANTHER" id="PTHR12652:SF25">
    <property type="entry name" value="MICROBODY (PEROXISOME) PROLIFERATION PROTEIN PEROXIN 11C (EUROFUNG)"/>
    <property type="match status" value="1"/>
</dbReference>
<evidence type="ECO:0000313" key="5">
    <source>
        <dbReference type="EMBL" id="KAK9764698.1"/>
    </source>
</evidence>